<proteinExistence type="predicted"/>
<sequence length="51" mass="5382">MAAGDLPRLYEVTGNVLCADGKPLEVVEKGEFTLSFGINVKSTALSLQISV</sequence>
<comment type="caution">
    <text evidence="1">The sequence shown here is derived from an EMBL/GenBank/DDBJ whole genome shotgun (WGS) entry which is preliminary data.</text>
</comment>
<gene>
    <name evidence="1" type="ORF">ACJMK2_003466</name>
</gene>
<dbReference type="AlphaFoldDB" id="A0ABD3Y1X4"/>
<organism evidence="1 2">
    <name type="scientific">Sinanodonta woodiana</name>
    <name type="common">Chinese pond mussel</name>
    <name type="synonym">Anodonta woodiana</name>
    <dbReference type="NCBI Taxonomy" id="1069815"/>
    <lineage>
        <taxon>Eukaryota</taxon>
        <taxon>Metazoa</taxon>
        <taxon>Spiralia</taxon>
        <taxon>Lophotrochozoa</taxon>
        <taxon>Mollusca</taxon>
        <taxon>Bivalvia</taxon>
        <taxon>Autobranchia</taxon>
        <taxon>Heteroconchia</taxon>
        <taxon>Palaeoheterodonta</taxon>
        <taxon>Unionida</taxon>
        <taxon>Unionoidea</taxon>
        <taxon>Unionidae</taxon>
        <taxon>Unioninae</taxon>
        <taxon>Sinanodonta</taxon>
    </lineage>
</organism>
<keyword evidence="2" id="KW-1185">Reference proteome</keyword>
<evidence type="ECO:0000313" key="2">
    <source>
        <dbReference type="Proteomes" id="UP001634394"/>
    </source>
</evidence>
<dbReference type="EMBL" id="JBJQND010000001">
    <property type="protein sequence ID" value="KAL3891203.1"/>
    <property type="molecule type" value="Genomic_DNA"/>
</dbReference>
<name>A0ABD3Y1X4_SINWO</name>
<evidence type="ECO:0000313" key="1">
    <source>
        <dbReference type="EMBL" id="KAL3891203.1"/>
    </source>
</evidence>
<dbReference type="Proteomes" id="UP001634394">
    <property type="component" value="Unassembled WGS sequence"/>
</dbReference>
<reference evidence="1 2" key="1">
    <citation type="submission" date="2024-11" db="EMBL/GenBank/DDBJ databases">
        <title>Chromosome-level genome assembly of the freshwater bivalve Anodonta woodiana.</title>
        <authorList>
            <person name="Chen X."/>
        </authorList>
    </citation>
    <scope>NUCLEOTIDE SEQUENCE [LARGE SCALE GENOMIC DNA]</scope>
    <source>
        <strain evidence="1">MN2024</strain>
        <tissue evidence="1">Gills</tissue>
    </source>
</reference>
<accession>A0ABD3Y1X4</accession>
<protein>
    <submittedName>
        <fullName evidence="1">Uncharacterized protein</fullName>
    </submittedName>
</protein>